<comment type="catalytic activity">
    <reaction evidence="5">
        <text>(6S)-5-formyl-5,6,7,8-tetrahydrofolate + ATP = (6R)-5,10-methenyltetrahydrofolate + ADP + phosphate</text>
        <dbReference type="Rhea" id="RHEA:10488"/>
        <dbReference type="ChEBI" id="CHEBI:30616"/>
        <dbReference type="ChEBI" id="CHEBI:43474"/>
        <dbReference type="ChEBI" id="CHEBI:57455"/>
        <dbReference type="ChEBI" id="CHEBI:57457"/>
        <dbReference type="ChEBI" id="CHEBI:456216"/>
        <dbReference type="EC" id="6.3.3.2"/>
    </reaction>
</comment>
<dbReference type="GO" id="GO:0030272">
    <property type="term" value="F:5-formyltetrahydrofolate cyclo-ligase activity"/>
    <property type="evidence" value="ECO:0007669"/>
    <property type="project" value="UniProtKB-EC"/>
</dbReference>
<dbReference type="EMBL" id="CVRY01000002">
    <property type="protein sequence ID" value="CRL60983.1"/>
    <property type="molecule type" value="Genomic_DNA"/>
</dbReference>
<evidence type="ECO:0000256" key="4">
    <source>
        <dbReference type="PIRSR" id="PIRSR006806-1"/>
    </source>
</evidence>
<evidence type="ECO:0000256" key="3">
    <source>
        <dbReference type="ARBA" id="ARBA00022840"/>
    </source>
</evidence>
<dbReference type="RefSeq" id="WP_072063354.1">
    <property type="nucleotide sequence ID" value="NZ_CAXOKO010000009.1"/>
</dbReference>
<evidence type="ECO:0000256" key="2">
    <source>
        <dbReference type="ARBA" id="ARBA00022741"/>
    </source>
</evidence>
<accession>A0A0G4Q4Z0</accession>
<dbReference type="SUPFAM" id="SSF100950">
    <property type="entry name" value="NagB/RpiA/CoA transferase-like"/>
    <property type="match status" value="1"/>
</dbReference>
<dbReference type="Pfam" id="PF01812">
    <property type="entry name" value="5-FTHF_cyc-lig"/>
    <property type="match status" value="1"/>
</dbReference>
<organism evidence="6 7">
    <name type="scientific">Proteus penneri</name>
    <dbReference type="NCBI Taxonomy" id="102862"/>
    <lineage>
        <taxon>Bacteria</taxon>
        <taxon>Pseudomonadati</taxon>
        <taxon>Pseudomonadota</taxon>
        <taxon>Gammaproteobacteria</taxon>
        <taxon>Enterobacterales</taxon>
        <taxon>Morganellaceae</taxon>
        <taxon>Proteus</taxon>
    </lineage>
</organism>
<feature type="binding site" evidence="4">
    <location>
        <begin position="10"/>
        <end position="14"/>
    </location>
    <ligand>
        <name>ATP</name>
        <dbReference type="ChEBI" id="CHEBI:30616"/>
    </ligand>
</feature>
<comment type="similarity">
    <text evidence="1 5">Belongs to the 5-formyltetrahydrofolate cyclo-ligase family.</text>
</comment>
<keyword evidence="2 4" id="KW-0547">Nucleotide-binding</keyword>
<comment type="cofactor">
    <cofactor evidence="5">
        <name>Mg(2+)</name>
        <dbReference type="ChEBI" id="CHEBI:18420"/>
    </cofactor>
</comment>
<dbReference type="GeneID" id="76523666"/>
<keyword evidence="5" id="KW-0479">Metal-binding</keyword>
<dbReference type="PIRSF" id="PIRSF006806">
    <property type="entry name" value="FTHF_cligase"/>
    <property type="match status" value="1"/>
</dbReference>
<dbReference type="InterPro" id="IPR002698">
    <property type="entry name" value="FTHF_cligase"/>
</dbReference>
<dbReference type="GO" id="GO:0035999">
    <property type="term" value="P:tetrahydrofolate interconversion"/>
    <property type="evidence" value="ECO:0007669"/>
    <property type="project" value="TreeGrafter"/>
</dbReference>
<dbReference type="InterPro" id="IPR024185">
    <property type="entry name" value="FTHF_cligase-like_sf"/>
</dbReference>
<sequence length="199" mass="23105">MTHTSLFQQRDEIRKTIRQKRRLLTLDEQQQAADKLCEQVLTHPKIKPAQTIALFLSFDGEIDTSPLISQLWALNKQICLPVLHPFHRHHLLFLRYTPSTVLVKNRFNISEPPLNVNMVIPISNIDIIFTPLVAFDTQGQRLGMGGGFYDRTLENWQQKSFYPMGLAHTFQQVDYLPVANWDVPLPEIITPNKKWSFNN</sequence>
<dbReference type="AlphaFoldDB" id="A0A0G4Q4Z0"/>
<feature type="binding site" evidence="4">
    <location>
        <position position="56"/>
    </location>
    <ligand>
        <name>substrate</name>
    </ligand>
</feature>
<feature type="binding site" evidence="4">
    <location>
        <position position="61"/>
    </location>
    <ligand>
        <name>substrate</name>
    </ligand>
</feature>
<evidence type="ECO:0000313" key="7">
    <source>
        <dbReference type="Proteomes" id="UP000183920"/>
    </source>
</evidence>
<proteinExistence type="inferred from homology"/>
<dbReference type="GO" id="GO:0005524">
    <property type="term" value="F:ATP binding"/>
    <property type="evidence" value="ECO:0007669"/>
    <property type="project" value="UniProtKB-KW"/>
</dbReference>
<dbReference type="Gene3D" id="3.40.50.10420">
    <property type="entry name" value="NagB/RpiA/CoA transferase-like"/>
    <property type="match status" value="1"/>
</dbReference>
<keyword evidence="3 4" id="KW-0067">ATP-binding</keyword>
<dbReference type="PANTHER" id="PTHR23407">
    <property type="entry name" value="ATPASE INHIBITOR/5-FORMYLTETRAHYDROFOLATE CYCLO-LIGASE"/>
    <property type="match status" value="1"/>
</dbReference>
<name>A0A0G4Q4Z0_9GAMM</name>
<dbReference type="InterPro" id="IPR037171">
    <property type="entry name" value="NagB/RpiA_transferase-like"/>
</dbReference>
<feature type="binding site" evidence="4">
    <location>
        <begin position="141"/>
        <end position="149"/>
    </location>
    <ligand>
        <name>ATP</name>
        <dbReference type="ChEBI" id="CHEBI:30616"/>
    </ligand>
</feature>
<evidence type="ECO:0000313" key="6">
    <source>
        <dbReference type="EMBL" id="CRL60983.1"/>
    </source>
</evidence>
<reference evidence="7" key="1">
    <citation type="submission" date="2015-06" db="EMBL/GenBank/DDBJ databases">
        <authorList>
            <person name="Urmite Genomes"/>
        </authorList>
    </citation>
    <scope>NUCLEOTIDE SEQUENCE [LARGE SCALE GENOMIC DNA]</scope>
    <source>
        <strain evidence="7">CSUR P1867</strain>
    </source>
</reference>
<evidence type="ECO:0000256" key="1">
    <source>
        <dbReference type="ARBA" id="ARBA00010638"/>
    </source>
</evidence>
<evidence type="ECO:0000256" key="5">
    <source>
        <dbReference type="RuleBase" id="RU361279"/>
    </source>
</evidence>
<dbReference type="Proteomes" id="UP000183920">
    <property type="component" value="Unassembled WGS sequence"/>
</dbReference>
<protein>
    <recommendedName>
        <fullName evidence="5">5-formyltetrahydrofolate cyclo-ligase</fullName>
        <ecNumber evidence="5">6.3.3.2</ecNumber>
    </recommendedName>
</protein>
<dbReference type="PANTHER" id="PTHR23407:SF1">
    <property type="entry name" value="5-FORMYLTETRAHYDROFOLATE CYCLO-LIGASE"/>
    <property type="match status" value="1"/>
</dbReference>
<keyword evidence="6" id="KW-0436">Ligase</keyword>
<dbReference type="GO" id="GO:0009396">
    <property type="term" value="P:folic acid-containing compound biosynthetic process"/>
    <property type="evidence" value="ECO:0007669"/>
    <property type="project" value="TreeGrafter"/>
</dbReference>
<dbReference type="EC" id="6.3.3.2" evidence="5"/>
<dbReference type="GO" id="GO:0046872">
    <property type="term" value="F:metal ion binding"/>
    <property type="evidence" value="ECO:0007669"/>
    <property type="project" value="UniProtKB-KW"/>
</dbReference>
<dbReference type="NCBIfam" id="TIGR02727">
    <property type="entry name" value="MTHFS_bact"/>
    <property type="match status" value="1"/>
</dbReference>
<keyword evidence="5" id="KW-0460">Magnesium</keyword>
<gene>
    <name evidence="6" type="ORF">BN1804_01236</name>
</gene>